<reference evidence="5" key="1">
    <citation type="submission" date="2020-09" db="EMBL/GenBank/DDBJ databases">
        <title>Draft Genome Sequence of Paenibacillus sp. WST5.</title>
        <authorList>
            <person name="Bao Z."/>
        </authorList>
    </citation>
    <scope>NUCLEOTIDE SEQUENCE</scope>
    <source>
        <strain evidence="5">WST5</strain>
    </source>
</reference>
<dbReference type="SUPFAM" id="SSF54909">
    <property type="entry name" value="Dimeric alpha+beta barrel"/>
    <property type="match status" value="1"/>
</dbReference>
<dbReference type="Pfam" id="PF01037">
    <property type="entry name" value="AsnC_trans_reg"/>
    <property type="match status" value="1"/>
</dbReference>
<dbReference type="AlphaFoldDB" id="A0A926KSH7"/>
<dbReference type="InterPro" id="IPR019888">
    <property type="entry name" value="Tscrpt_reg_AsnC-like"/>
</dbReference>
<dbReference type="InterPro" id="IPR036390">
    <property type="entry name" value="WH_DNA-bd_sf"/>
</dbReference>
<dbReference type="RefSeq" id="WP_188177076.1">
    <property type="nucleotide sequence ID" value="NZ_JACVVD010000010.1"/>
</dbReference>
<dbReference type="Pfam" id="PF13412">
    <property type="entry name" value="HTH_24"/>
    <property type="match status" value="1"/>
</dbReference>
<dbReference type="PROSITE" id="PS50956">
    <property type="entry name" value="HTH_ASNC_2"/>
    <property type="match status" value="1"/>
</dbReference>
<dbReference type="InterPro" id="IPR019887">
    <property type="entry name" value="Tscrpt_reg_AsnC/Lrp_C"/>
</dbReference>
<evidence type="ECO:0000259" key="4">
    <source>
        <dbReference type="PROSITE" id="PS50956"/>
    </source>
</evidence>
<evidence type="ECO:0000313" key="5">
    <source>
        <dbReference type="EMBL" id="MBD0383297.1"/>
    </source>
</evidence>
<dbReference type="InterPro" id="IPR000485">
    <property type="entry name" value="AsnC-type_HTH_dom"/>
</dbReference>
<dbReference type="CDD" id="cd00090">
    <property type="entry name" value="HTH_ARSR"/>
    <property type="match status" value="1"/>
</dbReference>
<dbReference type="PROSITE" id="PS00519">
    <property type="entry name" value="HTH_ASNC_1"/>
    <property type="match status" value="1"/>
</dbReference>
<protein>
    <submittedName>
        <fullName evidence="5">Lrp/AsnC family transcriptional regulator</fullName>
    </submittedName>
</protein>
<keyword evidence="1" id="KW-0805">Transcription regulation</keyword>
<sequence length="146" mass="16674">MDHVDKEILIILQDQARISMTELGKKVGLSQPAVTERVHRMEEKGIIKQYRAIVSPDKVNKHVSAYLLFHTKRCEKFIEFCKKYPDVLELHRISGQYNYLLKVVTDSMQSLEAFINASGEHGDSTTLIVMSSPLEQRMIDPSVVEA</sequence>
<dbReference type="InterPro" id="IPR011008">
    <property type="entry name" value="Dimeric_a/b-barrel"/>
</dbReference>
<organism evidence="5 6">
    <name type="scientific">Paenibacillus sedimenti</name>
    <dbReference type="NCBI Taxonomy" id="2770274"/>
    <lineage>
        <taxon>Bacteria</taxon>
        <taxon>Bacillati</taxon>
        <taxon>Bacillota</taxon>
        <taxon>Bacilli</taxon>
        <taxon>Bacillales</taxon>
        <taxon>Paenibacillaceae</taxon>
        <taxon>Paenibacillus</taxon>
    </lineage>
</organism>
<dbReference type="SMART" id="SM00344">
    <property type="entry name" value="HTH_ASNC"/>
    <property type="match status" value="1"/>
</dbReference>
<name>A0A926KSH7_9BACL</name>
<dbReference type="SUPFAM" id="SSF46785">
    <property type="entry name" value="Winged helix' DNA-binding domain"/>
    <property type="match status" value="1"/>
</dbReference>
<dbReference type="GO" id="GO:0043200">
    <property type="term" value="P:response to amino acid"/>
    <property type="evidence" value="ECO:0007669"/>
    <property type="project" value="TreeGrafter"/>
</dbReference>
<evidence type="ECO:0000256" key="2">
    <source>
        <dbReference type="ARBA" id="ARBA00023125"/>
    </source>
</evidence>
<evidence type="ECO:0000256" key="1">
    <source>
        <dbReference type="ARBA" id="ARBA00023015"/>
    </source>
</evidence>
<dbReference type="FunFam" id="1.10.10.10:FF:000186">
    <property type="entry name" value="AsnC family transcriptional regulator"/>
    <property type="match status" value="1"/>
</dbReference>
<keyword evidence="3" id="KW-0804">Transcription</keyword>
<dbReference type="PRINTS" id="PR00033">
    <property type="entry name" value="HTHASNC"/>
</dbReference>
<comment type="caution">
    <text evidence="5">The sequence shown here is derived from an EMBL/GenBank/DDBJ whole genome shotgun (WGS) entry which is preliminary data.</text>
</comment>
<proteinExistence type="predicted"/>
<keyword evidence="6" id="KW-1185">Reference proteome</keyword>
<dbReference type="GO" id="GO:0043565">
    <property type="term" value="F:sequence-specific DNA binding"/>
    <property type="evidence" value="ECO:0007669"/>
    <property type="project" value="InterPro"/>
</dbReference>
<dbReference type="Proteomes" id="UP000650466">
    <property type="component" value="Unassembled WGS sequence"/>
</dbReference>
<dbReference type="InterPro" id="IPR011991">
    <property type="entry name" value="ArsR-like_HTH"/>
</dbReference>
<accession>A0A926KSH7</accession>
<dbReference type="PANTHER" id="PTHR30154">
    <property type="entry name" value="LEUCINE-RESPONSIVE REGULATORY PROTEIN"/>
    <property type="match status" value="1"/>
</dbReference>
<dbReference type="GO" id="GO:0005829">
    <property type="term" value="C:cytosol"/>
    <property type="evidence" value="ECO:0007669"/>
    <property type="project" value="TreeGrafter"/>
</dbReference>
<dbReference type="InterPro" id="IPR019885">
    <property type="entry name" value="Tscrpt_reg_HTH_AsnC-type_CS"/>
</dbReference>
<dbReference type="PANTHER" id="PTHR30154:SF20">
    <property type="entry name" value="LEUCINE-RESPONSIVE REGULATORY PROTEIN"/>
    <property type="match status" value="1"/>
</dbReference>
<evidence type="ECO:0000313" key="6">
    <source>
        <dbReference type="Proteomes" id="UP000650466"/>
    </source>
</evidence>
<dbReference type="Gene3D" id="1.10.10.10">
    <property type="entry name" value="Winged helix-like DNA-binding domain superfamily/Winged helix DNA-binding domain"/>
    <property type="match status" value="1"/>
</dbReference>
<keyword evidence="2" id="KW-0238">DNA-binding</keyword>
<feature type="domain" description="HTH asnC-type" evidence="4">
    <location>
        <begin position="1"/>
        <end position="62"/>
    </location>
</feature>
<dbReference type="EMBL" id="JACVVD010000010">
    <property type="protein sequence ID" value="MBD0383297.1"/>
    <property type="molecule type" value="Genomic_DNA"/>
</dbReference>
<evidence type="ECO:0000256" key="3">
    <source>
        <dbReference type="ARBA" id="ARBA00023163"/>
    </source>
</evidence>
<gene>
    <name evidence="5" type="ORF">ICC18_24650</name>
</gene>
<dbReference type="InterPro" id="IPR036388">
    <property type="entry name" value="WH-like_DNA-bd_sf"/>
</dbReference>
<dbReference type="Gene3D" id="3.30.70.920">
    <property type="match status" value="1"/>
</dbReference>